<evidence type="ECO:0000313" key="10">
    <source>
        <dbReference type="EMBL" id="ERK00260.1"/>
    </source>
</evidence>
<gene>
    <name evidence="10" type="ORF">HMPREF1218_1361</name>
</gene>
<name>U2MF20_9BACT</name>
<dbReference type="InterPro" id="IPR029018">
    <property type="entry name" value="Hex-like_dom2"/>
</dbReference>
<comment type="caution">
    <text evidence="10">The sequence shown here is derived from an EMBL/GenBank/DDBJ whole genome shotgun (WGS) entry which is preliminary data.</text>
</comment>
<organism evidence="10 11">
    <name type="scientific">Hoylesella pleuritidis F0068</name>
    <dbReference type="NCBI Taxonomy" id="1081904"/>
    <lineage>
        <taxon>Bacteria</taxon>
        <taxon>Pseudomonadati</taxon>
        <taxon>Bacteroidota</taxon>
        <taxon>Bacteroidia</taxon>
        <taxon>Bacteroidales</taxon>
        <taxon>Prevotellaceae</taxon>
        <taxon>Hoylesella</taxon>
    </lineage>
</organism>
<dbReference type="SUPFAM" id="SSF55545">
    <property type="entry name" value="beta-N-acetylhexosaminidase-like domain"/>
    <property type="match status" value="1"/>
</dbReference>
<dbReference type="InterPro" id="IPR015883">
    <property type="entry name" value="Glyco_hydro_20_cat"/>
</dbReference>
<dbReference type="PRINTS" id="PR00738">
    <property type="entry name" value="GLHYDRLASE20"/>
</dbReference>
<dbReference type="PANTHER" id="PTHR22600">
    <property type="entry name" value="BETA-HEXOSAMINIDASE"/>
    <property type="match status" value="1"/>
</dbReference>
<evidence type="ECO:0000256" key="2">
    <source>
        <dbReference type="ARBA" id="ARBA00006285"/>
    </source>
</evidence>
<comment type="catalytic activity">
    <reaction evidence="1">
        <text>Hydrolysis of terminal non-reducing N-acetyl-D-hexosamine residues in N-acetyl-beta-D-hexosaminides.</text>
        <dbReference type="EC" id="3.2.1.52"/>
    </reaction>
</comment>
<dbReference type="RefSeq" id="WP_021584339.1">
    <property type="nucleotide sequence ID" value="NZ_AWET01000038.1"/>
</dbReference>
<evidence type="ECO:0000256" key="4">
    <source>
        <dbReference type="ARBA" id="ARBA00022801"/>
    </source>
</evidence>
<evidence type="ECO:0000256" key="3">
    <source>
        <dbReference type="ARBA" id="ARBA00012663"/>
    </source>
</evidence>
<evidence type="ECO:0000256" key="6">
    <source>
        <dbReference type="PIRSR" id="PIRSR625705-1"/>
    </source>
</evidence>
<dbReference type="InterPro" id="IPR017853">
    <property type="entry name" value="GH"/>
</dbReference>
<feature type="signal peptide" evidence="7">
    <location>
        <begin position="1"/>
        <end position="22"/>
    </location>
</feature>
<feature type="chain" id="PRO_5004630915" description="beta-N-acetylhexosaminidase" evidence="7">
    <location>
        <begin position="23"/>
        <end position="542"/>
    </location>
</feature>
<dbReference type="InterPro" id="IPR025705">
    <property type="entry name" value="Beta_hexosaminidase_sua/sub"/>
</dbReference>
<dbReference type="PANTHER" id="PTHR22600:SF57">
    <property type="entry name" value="BETA-N-ACETYLHEXOSAMINIDASE"/>
    <property type="match status" value="1"/>
</dbReference>
<evidence type="ECO:0000256" key="5">
    <source>
        <dbReference type="ARBA" id="ARBA00023295"/>
    </source>
</evidence>
<dbReference type="GO" id="GO:0016020">
    <property type="term" value="C:membrane"/>
    <property type="evidence" value="ECO:0007669"/>
    <property type="project" value="TreeGrafter"/>
</dbReference>
<proteinExistence type="inferred from homology"/>
<feature type="active site" description="Proton donor" evidence="6">
    <location>
        <position position="335"/>
    </location>
</feature>
<protein>
    <recommendedName>
        <fullName evidence="3">beta-N-acetylhexosaminidase</fullName>
        <ecNumber evidence="3">3.2.1.52</ecNumber>
    </recommendedName>
</protein>
<dbReference type="Pfam" id="PF02838">
    <property type="entry name" value="Glyco_hydro_20b"/>
    <property type="match status" value="1"/>
</dbReference>
<comment type="similarity">
    <text evidence="2">Belongs to the glycosyl hydrolase 20 family.</text>
</comment>
<keyword evidence="11" id="KW-1185">Reference proteome</keyword>
<evidence type="ECO:0000256" key="7">
    <source>
        <dbReference type="SAM" id="SignalP"/>
    </source>
</evidence>
<dbReference type="Proteomes" id="UP000016600">
    <property type="component" value="Unassembled WGS sequence"/>
</dbReference>
<dbReference type="Pfam" id="PF00728">
    <property type="entry name" value="Glyco_hydro_20"/>
    <property type="match status" value="1"/>
</dbReference>
<feature type="domain" description="Glycoside hydrolase family 20 catalytic" evidence="8">
    <location>
        <begin position="161"/>
        <end position="510"/>
    </location>
</feature>
<evidence type="ECO:0000256" key="1">
    <source>
        <dbReference type="ARBA" id="ARBA00001231"/>
    </source>
</evidence>
<dbReference type="GO" id="GO:0004563">
    <property type="term" value="F:beta-N-acetylhexosaminidase activity"/>
    <property type="evidence" value="ECO:0007669"/>
    <property type="project" value="UniProtKB-EC"/>
</dbReference>
<dbReference type="SUPFAM" id="SSF51445">
    <property type="entry name" value="(Trans)glycosidases"/>
    <property type="match status" value="1"/>
</dbReference>
<keyword evidence="4 10" id="KW-0378">Hydrolase</keyword>
<keyword evidence="7" id="KW-0732">Signal</keyword>
<dbReference type="PATRIC" id="fig|1081904.3.peg.1751"/>
<dbReference type="Gene3D" id="3.20.20.80">
    <property type="entry name" value="Glycosidases"/>
    <property type="match status" value="1"/>
</dbReference>
<evidence type="ECO:0000313" key="11">
    <source>
        <dbReference type="Proteomes" id="UP000016600"/>
    </source>
</evidence>
<keyword evidence="5" id="KW-0326">Glycosidase</keyword>
<dbReference type="GO" id="GO:0005975">
    <property type="term" value="P:carbohydrate metabolic process"/>
    <property type="evidence" value="ECO:0007669"/>
    <property type="project" value="InterPro"/>
</dbReference>
<evidence type="ECO:0000259" key="8">
    <source>
        <dbReference type="Pfam" id="PF00728"/>
    </source>
</evidence>
<feature type="domain" description="Beta-hexosaminidase bacterial type N-terminal" evidence="9">
    <location>
        <begin position="29"/>
        <end position="157"/>
    </location>
</feature>
<reference evidence="10 11" key="1">
    <citation type="submission" date="2013-08" db="EMBL/GenBank/DDBJ databases">
        <authorList>
            <person name="Durkin A.S."/>
            <person name="Haft D.R."/>
            <person name="McCorrison J."/>
            <person name="Torralba M."/>
            <person name="Gillis M."/>
            <person name="Haft D.H."/>
            <person name="Methe B."/>
            <person name="Sutton G."/>
            <person name="Nelson K.E."/>
        </authorList>
    </citation>
    <scope>NUCLEOTIDE SEQUENCE [LARGE SCALE GENOMIC DNA]</scope>
    <source>
        <strain evidence="10 11">F0068</strain>
    </source>
</reference>
<sequence length="542" mass="61281">MKCLFNLFSAFVGTMFFMPVNAAESAADYNVVPQPRSIAMQKGEAFVLSAGTKIIYPDGNAEMKRNAEFLAEYVKESTGLSLSLSTKGRSKCADIILALDKKVSGNESYKLIVSKKAVNLSGATSRGVFYGIQTLRKSLPLIQNAANVSLPAVIITDTPRFSYRGMMLDCARHYFPVDVVKEYIDLLALHNMNVFHWHLTEDQGWRIEIKKYPELTKIGSVRKKTVLGRNSTVFDNTPYGGYYTQDEAREIVRYAKERYITVIPEIDMPGHMLGALAAYPRLGCTGGPYEVSPLWGVFDDILCAGNDQTFDFVNNVLDELLDIFPSEYIHLGGDEAPKTRWKTCPRCQQRIKDEHITADGKMSAEDKLQGYFMTRVEKYLNSKGRKMIGWDEILEGNVDKSATIMSWRGMDGGLKASEMGHDVIMSPTTYAYFDYYQAKEQRNEPLLIGGYLPLSKVYSFEPVPDNLSDAAKKHIFGVQANLWTEYVTCKELIEYQVLPRMAAISEIQWIPSDKKNYDAFKQRLSRLTDIYRMYGLTFGKAE</sequence>
<accession>U2MF20</accession>
<dbReference type="Gene3D" id="3.30.379.10">
    <property type="entry name" value="Chitobiase/beta-hexosaminidase domain 2-like"/>
    <property type="match status" value="1"/>
</dbReference>
<dbReference type="EMBL" id="AWET01000038">
    <property type="protein sequence ID" value="ERK00260.1"/>
    <property type="molecule type" value="Genomic_DNA"/>
</dbReference>
<dbReference type="InterPro" id="IPR015882">
    <property type="entry name" value="HEX_bac_N"/>
</dbReference>
<evidence type="ECO:0000259" key="9">
    <source>
        <dbReference type="Pfam" id="PF02838"/>
    </source>
</evidence>
<dbReference type="AlphaFoldDB" id="U2MF20"/>
<dbReference type="GO" id="GO:0030203">
    <property type="term" value="P:glycosaminoglycan metabolic process"/>
    <property type="evidence" value="ECO:0007669"/>
    <property type="project" value="TreeGrafter"/>
</dbReference>
<dbReference type="CDD" id="cd06563">
    <property type="entry name" value="GH20_chitobiase-like"/>
    <property type="match status" value="1"/>
</dbReference>
<dbReference type="EC" id="3.2.1.52" evidence="3"/>